<evidence type="ECO:0000313" key="3">
    <source>
        <dbReference type="Proteomes" id="UP000029556"/>
    </source>
</evidence>
<dbReference type="Proteomes" id="UP000029556">
    <property type="component" value="Unassembled WGS sequence"/>
</dbReference>
<name>A0A095ZR13_9BACT</name>
<dbReference type="EMBL" id="JRNN01000016">
    <property type="protein sequence ID" value="KGF37163.1"/>
    <property type="molecule type" value="Genomic_DNA"/>
</dbReference>
<keyword evidence="1" id="KW-0812">Transmembrane</keyword>
<organism evidence="2 3">
    <name type="scientific">Hoylesella buccalis DNF00853</name>
    <dbReference type="NCBI Taxonomy" id="1401074"/>
    <lineage>
        <taxon>Bacteria</taxon>
        <taxon>Pseudomonadati</taxon>
        <taxon>Bacteroidota</taxon>
        <taxon>Bacteroidia</taxon>
        <taxon>Bacteroidales</taxon>
        <taxon>Prevotellaceae</taxon>
        <taxon>Hoylesella</taxon>
    </lineage>
</organism>
<comment type="caution">
    <text evidence="2">The sequence shown here is derived from an EMBL/GenBank/DDBJ whole genome shotgun (WGS) entry which is preliminary data.</text>
</comment>
<keyword evidence="1" id="KW-0472">Membrane</keyword>
<dbReference type="AlphaFoldDB" id="A0A095ZR13"/>
<accession>A0A095ZR13</accession>
<feature type="transmembrane region" description="Helical" evidence="1">
    <location>
        <begin position="17"/>
        <end position="38"/>
    </location>
</feature>
<gene>
    <name evidence="2" type="ORF">HMPREF2137_00750</name>
</gene>
<sequence length="65" mass="7476">MAFLSFFLNGGDLKDSVLWYVSQTLVYAGSIFGVGIYVQSKWGEVKNYVDKRLRDNFDEDETQSK</sequence>
<protein>
    <submittedName>
        <fullName evidence="2">Uncharacterized protein</fullName>
    </submittedName>
</protein>
<proteinExistence type="predicted"/>
<evidence type="ECO:0000256" key="1">
    <source>
        <dbReference type="SAM" id="Phobius"/>
    </source>
</evidence>
<keyword evidence="1" id="KW-1133">Transmembrane helix</keyword>
<reference evidence="2 3" key="1">
    <citation type="submission" date="2014-07" db="EMBL/GenBank/DDBJ databases">
        <authorList>
            <person name="McCorrison J."/>
            <person name="Sanka R."/>
            <person name="Torralba M."/>
            <person name="Gillis M."/>
            <person name="Haft D.H."/>
            <person name="Methe B."/>
            <person name="Sutton G."/>
            <person name="Nelson K.E."/>
        </authorList>
    </citation>
    <scope>NUCLEOTIDE SEQUENCE [LARGE SCALE GENOMIC DNA]</scope>
    <source>
        <strain evidence="2 3">DNF00853</strain>
    </source>
</reference>
<evidence type="ECO:0000313" key="2">
    <source>
        <dbReference type="EMBL" id="KGF37163.1"/>
    </source>
</evidence>